<evidence type="ECO:0000313" key="3">
    <source>
        <dbReference type="Proteomes" id="UP000010716"/>
    </source>
</evidence>
<reference evidence="2" key="3">
    <citation type="submission" date="2021-08" db="EMBL/GenBank/DDBJ databases">
        <authorList>
            <person name="de Jong S."/>
            <person name="van den Broek M."/>
            <person name="Merkel A."/>
            <person name="de la Torre Cortes P."/>
            <person name="Kalamorz F."/>
            <person name="Cook G."/>
            <person name="van Loosdrecht M."/>
            <person name="McMillan D."/>
        </authorList>
    </citation>
    <scope>NUCLEOTIDE SEQUENCE</scope>
    <source>
        <strain evidence="2">TA2.A1</strain>
    </source>
</reference>
<reference evidence="1 3" key="1">
    <citation type="journal article" date="2011" name="J. Bacteriol.">
        <title>Draft genome sequence of the thermoalkaliphilic Caldalkalibacillus thermarum strain TA2.A1.</title>
        <authorList>
            <person name="Kalamorz F."/>
            <person name="Keis S."/>
            <person name="McMillan D.G."/>
            <person name="Olsson K."/>
            <person name="Stanton J.A."/>
            <person name="Stockwell P."/>
            <person name="Black M.A."/>
            <person name="Klingeman D.M."/>
            <person name="Land M.L."/>
            <person name="Han C.S."/>
            <person name="Martin S.L."/>
            <person name="Becher S.A."/>
            <person name="Peddie C.J."/>
            <person name="Morgan H.W."/>
            <person name="Matthies D."/>
            <person name="Preiss L."/>
            <person name="Meier T."/>
            <person name="Brown S.D."/>
            <person name="Cook G.M."/>
        </authorList>
    </citation>
    <scope>NUCLEOTIDE SEQUENCE [LARGE SCALE GENOMIC DNA]</scope>
    <source>
        <strain evidence="1 3">TA2.A1</strain>
    </source>
</reference>
<dbReference type="KEGG" id="cthu:HUR95_06400"/>
<dbReference type="EMBL" id="CP082237">
    <property type="protein sequence ID" value="QZT34878.1"/>
    <property type="molecule type" value="Genomic_DNA"/>
</dbReference>
<accession>F5L741</accession>
<dbReference type="AlphaFoldDB" id="F5L741"/>
<dbReference type="Proteomes" id="UP000825179">
    <property type="component" value="Chromosome"/>
</dbReference>
<evidence type="ECO:0000313" key="2">
    <source>
        <dbReference type="EMBL" id="QZT34878.1"/>
    </source>
</evidence>
<evidence type="ECO:0000313" key="4">
    <source>
        <dbReference type="Proteomes" id="UP000825179"/>
    </source>
</evidence>
<reference evidence="2 4" key="2">
    <citation type="journal article" date="2020" name="Extremophiles">
        <title>Genomic analysis of Caldalkalibacillus thermarum TA2.A1 reveals aerobic alkaliphilic metabolism and evolutionary hallmarks linking alkaliphilic bacteria and plant life.</title>
        <authorList>
            <person name="de Jong S.I."/>
            <person name="van den Broek M.A."/>
            <person name="Merkel A.Y."/>
            <person name="de la Torre Cortes P."/>
            <person name="Kalamorz F."/>
            <person name="Cook G.M."/>
            <person name="van Loosdrecht M.C.M."/>
            <person name="McMillan D.G.G."/>
        </authorList>
    </citation>
    <scope>NUCLEOTIDE SEQUENCE [LARGE SCALE GENOMIC DNA]</scope>
    <source>
        <strain evidence="2 4">TA2.A1</strain>
    </source>
</reference>
<proteinExistence type="predicted"/>
<gene>
    <name evidence="1" type="ORF">CathTA2_1641</name>
    <name evidence="2" type="ORF">HUR95_06400</name>
</gene>
<sequence length="75" mass="8680">MGLVINLLNPSILTAKGSVSLVARNQKNQRNRNEENINLRDIVPMEEFAGEYGVVENDNRRRKNEPEDYNLNEYC</sequence>
<dbReference type="Proteomes" id="UP000010716">
    <property type="component" value="Unassembled WGS sequence"/>
</dbReference>
<dbReference type="EMBL" id="AFCE01000137">
    <property type="protein sequence ID" value="EGL82817.1"/>
    <property type="molecule type" value="Genomic_DNA"/>
</dbReference>
<keyword evidence="4" id="KW-1185">Reference proteome</keyword>
<organism evidence="1 3">
    <name type="scientific">Caldalkalibacillus thermarum (strain TA2.A1)</name>
    <dbReference type="NCBI Taxonomy" id="986075"/>
    <lineage>
        <taxon>Bacteria</taxon>
        <taxon>Bacillati</taxon>
        <taxon>Bacillota</taxon>
        <taxon>Bacilli</taxon>
        <taxon>Bacillales</taxon>
        <taxon>Bacillaceae</taxon>
        <taxon>Caldalkalibacillus</taxon>
    </lineage>
</organism>
<protein>
    <submittedName>
        <fullName evidence="1">Uncharacterized protein</fullName>
    </submittedName>
</protein>
<evidence type="ECO:0000313" key="1">
    <source>
        <dbReference type="EMBL" id="EGL82817.1"/>
    </source>
</evidence>
<dbReference type="RefSeq" id="WP_007504679.1">
    <property type="nucleotide sequence ID" value="NZ_CP082237.1"/>
</dbReference>
<name>F5L741_CALTT</name>